<dbReference type="Proteomes" id="UP000649829">
    <property type="component" value="Unassembled WGS sequence"/>
</dbReference>
<dbReference type="GO" id="GO:0008239">
    <property type="term" value="F:dipeptidyl-peptidase activity"/>
    <property type="evidence" value="ECO:0007669"/>
    <property type="project" value="InterPro"/>
</dbReference>
<evidence type="ECO:0000313" key="3">
    <source>
        <dbReference type="EMBL" id="GGM15409.1"/>
    </source>
</evidence>
<protein>
    <submittedName>
        <fullName evidence="3">Acylase</fullName>
    </submittedName>
</protein>
<gene>
    <name evidence="3" type="ORF">GCM10011534_41880</name>
</gene>
<dbReference type="InterPro" id="IPR000383">
    <property type="entry name" value="Xaa-Pro-like_dom"/>
</dbReference>
<dbReference type="SUPFAM" id="SSF53474">
    <property type="entry name" value="alpha/beta-Hydrolases"/>
    <property type="match status" value="1"/>
</dbReference>
<dbReference type="InterPro" id="IPR050585">
    <property type="entry name" value="Xaa-Pro_dipeptidyl-ppase/CocE"/>
</dbReference>
<dbReference type="Gene3D" id="2.60.120.260">
    <property type="entry name" value="Galactose-binding domain-like"/>
    <property type="match status" value="1"/>
</dbReference>
<reference evidence="3" key="1">
    <citation type="journal article" date="2014" name="Int. J. Syst. Evol. Microbiol.">
        <title>Complete genome sequence of Corynebacterium casei LMG S-19264T (=DSM 44701T), isolated from a smear-ripened cheese.</title>
        <authorList>
            <consortium name="US DOE Joint Genome Institute (JGI-PGF)"/>
            <person name="Walter F."/>
            <person name="Albersmeier A."/>
            <person name="Kalinowski J."/>
            <person name="Ruckert C."/>
        </authorList>
    </citation>
    <scope>NUCLEOTIDE SEQUENCE</scope>
    <source>
        <strain evidence="3">CGMCC 1.6293</strain>
    </source>
</reference>
<evidence type="ECO:0000256" key="1">
    <source>
        <dbReference type="ARBA" id="ARBA00022801"/>
    </source>
</evidence>
<dbReference type="SMART" id="SM00939">
    <property type="entry name" value="PepX_C"/>
    <property type="match status" value="1"/>
</dbReference>
<dbReference type="AlphaFoldDB" id="A0A917WM16"/>
<dbReference type="Pfam" id="PF08530">
    <property type="entry name" value="PepX_C"/>
    <property type="match status" value="1"/>
</dbReference>
<dbReference type="PANTHER" id="PTHR43056:SF10">
    <property type="entry name" value="COCE_NOND FAMILY, PUTATIVE (AFU_ORTHOLOGUE AFUA_7G00600)-RELATED"/>
    <property type="match status" value="1"/>
</dbReference>
<name>A0A917WM16_9RHOB</name>
<dbReference type="EMBL" id="BMLF01000007">
    <property type="protein sequence ID" value="GGM15409.1"/>
    <property type="molecule type" value="Genomic_DNA"/>
</dbReference>
<comment type="caution">
    <text evidence="3">The sequence shown here is derived from an EMBL/GenBank/DDBJ whole genome shotgun (WGS) entry which is preliminary data.</text>
</comment>
<dbReference type="InterPro" id="IPR013736">
    <property type="entry name" value="Xaa-Pro_dipept_C"/>
</dbReference>
<dbReference type="NCBIfam" id="TIGR00976">
    <property type="entry name" value="CocE_NonD"/>
    <property type="match status" value="1"/>
</dbReference>
<accession>A0A917WM16</accession>
<dbReference type="RefSeq" id="WP_084178377.1">
    <property type="nucleotide sequence ID" value="NZ_BMLF01000007.1"/>
</dbReference>
<keyword evidence="4" id="KW-1185">Reference proteome</keyword>
<feature type="domain" description="Xaa-Pro dipeptidyl-peptidase C-terminal" evidence="2">
    <location>
        <begin position="348"/>
        <end position="589"/>
    </location>
</feature>
<dbReference type="InterPro" id="IPR005674">
    <property type="entry name" value="CocE/Ser_esterase"/>
</dbReference>
<dbReference type="SUPFAM" id="SSF49785">
    <property type="entry name" value="Galactose-binding domain-like"/>
    <property type="match status" value="1"/>
</dbReference>
<proteinExistence type="predicted"/>
<dbReference type="InterPro" id="IPR008979">
    <property type="entry name" value="Galactose-bd-like_sf"/>
</dbReference>
<dbReference type="Gene3D" id="3.40.50.1820">
    <property type="entry name" value="alpha/beta hydrolase"/>
    <property type="match status" value="1"/>
</dbReference>
<evidence type="ECO:0000313" key="4">
    <source>
        <dbReference type="Proteomes" id="UP000649829"/>
    </source>
</evidence>
<dbReference type="PANTHER" id="PTHR43056">
    <property type="entry name" value="PEPTIDASE S9 PROLYL OLIGOPEPTIDASE"/>
    <property type="match status" value="1"/>
</dbReference>
<keyword evidence="1" id="KW-0378">Hydrolase</keyword>
<evidence type="ECO:0000259" key="2">
    <source>
        <dbReference type="SMART" id="SM00939"/>
    </source>
</evidence>
<sequence>MRVLLLVVLVIAALAAVAFWQRDRIETLLRAQKAEWEHGRAVSAMGAERLDEAMVPMPDGVRLATDVYLPEGAEGPLPAILMRLPYGKTRFGEVRKWMRTFLPEGYAVVVQDMRGRYASEGVWAPYPDEAADGAATLDWIAAQGWSDGKVGTIGCSALGETQLMLGSERHPAHGAMIPMGAGGAIGTLDGAYGFFGFFEGGILNLASGFGWFVAAGGKTPDRMGKPPVDYPRGLNTLPVQDAVATFREDPTDYTAFLDHFDDPAYWAASGFIDADDRFGTPFLIVDNWYDGARESLRLAARMRETGAEGTALILPGLHCDIGGAFVDGAVGDMPVDPAQGQDFDALFVGFMDHHLKGAPAPELPPVRYYLMGEDRWMDAESWPPAAAVTETFYLDGESLNREPPAQGRESFTSDPMDPVPTIGGTICCTGDPDQRAGPLDQRPIEGREDLLVLTGSELTEPLRIVGPMRARLHVSTDVPDTDLVARLTDVAPDGTSLMIQEGALRLRYRDGYATPELMEPGTVYEATVDLRDIAYTVPAGHRLRLHVAGSSFPRLARNLNGGGDPYAETEAQAAQITIHTGGDTPSRVELSILPDG</sequence>
<dbReference type="InterPro" id="IPR029058">
    <property type="entry name" value="AB_hydrolase_fold"/>
</dbReference>
<organism evidence="3 4">
    <name type="scientific">Pseudooceanicola nanhaiensis</name>
    <dbReference type="NCBI Taxonomy" id="375761"/>
    <lineage>
        <taxon>Bacteria</taxon>
        <taxon>Pseudomonadati</taxon>
        <taxon>Pseudomonadota</taxon>
        <taxon>Alphaproteobacteria</taxon>
        <taxon>Rhodobacterales</taxon>
        <taxon>Paracoccaceae</taxon>
        <taxon>Pseudooceanicola</taxon>
    </lineage>
</organism>
<dbReference type="Gene3D" id="1.10.3020.10">
    <property type="entry name" value="alpha-amino acid ester hydrolase ( Helical cap domain)"/>
    <property type="match status" value="1"/>
</dbReference>
<reference evidence="3" key="2">
    <citation type="submission" date="2020-09" db="EMBL/GenBank/DDBJ databases">
        <authorList>
            <person name="Sun Q."/>
            <person name="Zhou Y."/>
        </authorList>
    </citation>
    <scope>NUCLEOTIDE SEQUENCE</scope>
    <source>
        <strain evidence="3">CGMCC 1.6293</strain>
    </source>
</reference>
<dbReference type="Pfam" id="PF02129">
    <property type="entry name" value="Peptidase_S15"/>
    <property type="match status" value="1"/>
</dbReference>